<name>A0A1H8Q9U5_9BACI</name>
<dbReference type="InterPro" id="IPR033469">
    <property type="entry name" value="CYTH-like_dom_sf"/>
</dbReference>
<dbReference type="Pfam" id="PF01928">
    <property type="entry name" value="CYTH"/>
    <property type="match status" value="1"/>
</dbReference>
<accession>A0A1H8Q9U5</accession>
<gene>
    <name evidence="2" type="ORF">SAMN04488134_10893</name>
</gene>
<dbReference type="SUPFAM" id="SSF55154">
    <property type="entry name" value="CYTH-like phosphatases"/>
    <property type="match status" value="1"/>
</dbReference>
<dbReference type="AlphaFoldDB" id="A0A1H8Q9U5"/>
<dbReference type="PROSITE" id="PS51707">
    <property type="entry name" value="CYTH"/>
    <property type="match status" value="1"/>
</dbReference>
<proteinExistence type="predicted"/>
<dbReference type="InterPro" id="IPR009195">
    <property type="entry name" value="Uncharacterised_YjbK"/>
</dbReference>
<dbReference type="STRING" id="872970.SAMN04488134_10893"/>
<evidence type="ECO:0000259" key="1">
    <source>
        <dbReference type="PROSITE" id="PS51707"/>
    </source>
</evidence>
<organism evidence="2 3">
    <name type="scientific">Amphibacillus marinus</name>
    <dbReference type="NCBI Taxonomy" id="872970"/>
    <lineage>
        <taxon>Bacteria</taxon>
        <taxon>Bacillati</taxon>
        <taxon>Bacillota</taxon>
        <taxon>Bacilli</taxon>
        <taxon>Bacillales</taxon>
        <taxon>Bacillaceae</taxon>
        <taxon>Amphibacillus</taxon>
    </lineage>
</organism>
<feature type="domain" description="CYTH" evidence="1">
    <location>
        <begin position="4"/>
        <end position="191"/>
    </location>
</feature>
<keyword evidence="3" id="KW-1185">Reference proteome</keyword>
<dbReference type="CDD" id="cd07762">
    <property type="entry name" value="CYTH-like_Pase_1"/>
    <property type="match status" value="1"/>
</dbReference>
<protein>
    <submittedName>
        <fullName evidence="2">Uncharacterized protein YjbK</fullName>
    </submittedName>
</protein>
<dbReference type="RefSeq" id="WP_091498403.1">
    <property type="nucleotide sequence ID" value="NZ_FODJ01000008.1"/>
</dbReference>
<evidence type="ECO:0000313" key="3">
    <source>
        <dbReference type="Proteomes" id="UP000199300"/>
    </source>
</evidence>
<dbReference type="Proteomes" id="UP000199300">
    <property type="component" value="Unassembled WGS sequence"/>
</dbReference>
<dbReference type="PIRSF" id="PIRSF012526">
    <property type="entry name" value="CYTH_UCP012526"/>
    <property type="match status" value="1"/>
</dbReference>
<dbReference type="Gene3D" id="2.40.320.10">
    <property type="entry name" value="Hypothetical Protein Pfu-838710-001"/>
    <property type="match status" value="1"/>
</dbReference>
<dbReference type="InterPro" id="IPR023577">
    <property type="entry name" value="CYTH_domain"/>
</dbReference>
<sequence>MHQEYEIERKNLLTKTEYEALLDFLNHSHIEPIIQVNHYFETKNFDLKKRGAALRIREKNNQYTLTLKQPHKDGLLETHDSLTHAECKQWLKQQPVIKTNIANQLEQLSIPIEGLFYGGMLQTNRIEVSYLGGLLALDHSIYNNKEDYELEVEAPTVKLAESIMHDLLTKLSITRKDTPNKIVRFYQTLPS</sequence>
<reference evidence="2 3" key="1">
    <citation type="submission" date="2016-10" db="EMBL/GenBank/DDBJ databases">
        <authorList>
            <person name="de Groot N.N."/>
        </authorList>
    </citation>
    <scope>NUCLEOTIDE SEQUENCE [LARGE SCALE GENOMIC DNA]</scope>
    <source>
        <strain evidence="2 3">CGMCC 1.10434</strain>
    </source>
</reference>
<dbReference type="OrthoDB" id="384378at2"/>
<dbReference type="SMART" id="SM01118">
    <property type="entry name" value="CYTH"/>
    <property type="match status" value="1"/>
</dbReference>
<evidence type="ECO:0000313" key="2">
    <source>
        <dbReference type="EMBL" id="SEO50999.1"/>
    </source>
</evidence>
<dbReference type="EMBL" id="FODJ01000008">
    <property type="protein sequence ID" value="SEO50999.1"/>
    <property type="molecule type" value="Genomic_DNA"/>
</dbReference>